<evidence type="ECO:0000313" key="2">
    <source>
        <dbReference type="EMBL" id="MFC7318070.1"/>
    </source>
</evidence>
<feature type="transmembrane region" description="Helical" evidence="1">
    <location>
        <begin position="319"/>
        <end position="339"/>
    </location>
</feature>
<feature type="transmembrane region" description="Helical" evidence="1">
    <location>
        <begin position="172"/>
        <end position="195"/>
    </location>
</feature>
<feature type="transmembrane region" description="Helical" evidence="1">
    <location>
        <begin position="286"/>
        <end position="307"/>
    </location>
</feature>
<proteinExistence type="predicted"/>
<protein>
    <submittedName>
        <fullName evidence="2">DUF2298 domain-containing protein</fullName>
    </submittedName>
</protein>
<keyword evidence="1" id="KW-1133">Transmembrane helix</keyword>
<dbReference type="AlphaFoldDB" id="A0ABD6AC65"/>
<evidence type="ECO:0000313" key="3">
    <source>
        <dbReference type="Proteomes" id="UP001596547"/>
    </source>
</evidence>
<dbReference type="GeneID" id="79315245"/>
<feature type="transmembrane region" description="Helical" evidence="1">
    <location>
        <begin position="509"/>
        <end position="529"/>
    </location>
</feature>
<evidence type="ECO:0000256" key="1">
    <source>
        <dbReference type="SAM" id="Phobius"/>
    </source>
</evidence>
<dbReference type="EMBL" id="JBHTBF010000002">
    <property type="protein sequence ID" value="MFC7318070.1"/>
    <property type="molecule type" value="Genomic_DNA"/>
</dbReference>
<dbReference type="InterPro" id="IPR018746">
    <property type="entry name" value="DUF2298"/>
</dbReference>
<accession>A0ABD6AC65</accession>
<dbReference type="RefSeq" id="WP_276305653.1">
    <property type="nucleotide sequence ID" value="NZ_CP119992.1"/>
</dbReference>
<keyword evidence="1" id="KW-0472">Membrane</keyword>
<feature type="transmembrane region" description="Helical" evidence="1">
    <location>
        <begin position="471"/>
        <end position="497"/>
    </location>
</feature>
<dbReference type="Pfam" id="PF10060">
    <property type="entry name" value="DUF2298"/>
    <property type="match status" value="1"/>
</dbReference>
<feature type="transmembrane region" description="Helical" evidence="1">
    <location>
        <begin position="432"/>
        <end position="451"/>
    </location>
</feature>
<comment type="caution">
    <text evidence="2">The sequence shown here is derived from an EMBL/GenBank/DDBJ whole genome shotgun (WGS) entry which is preliminary data.</text>
</comment>
<feature type="transmembrane region" description="Helical" evidence="1">
    <location>
        <begin position="345"/>
        <end position="364"/>
    </location>
</feature>
<feature type="transmembrane region" description="Helical" evidence="1">
    <location>
        <begin position="50"/>
        <end position="78"/>
    </location>
</feature>
<dbReference type="PANTHER" id="PTHR10790">
    <property type="entry name" value="TPR-DOMAIN CONTAINING PROTEIN"/>
    <property type="match status" value="1"/>
</dbReference>
<name>A0ABD6AC65_9EURY</name>
<dbReference type="PANTHER" id="PTHR10790:SF51">
    <property type="entry name" value="TETRATRICOPEPTIDE REPEAT PROTEIN"/>
    <property type="match status" value="1"/>
</dbReference>
<dbReference type="NCBIfam" id="TIGR03662">
    <property type="entry name" value="Chlor_Arch_YYY"/>
    <property type="match status" value="1"/>
</dbReference>
<sequence length="792" mass="84341">MEWGLVARWLVVSLALFCLSLPVAAAVAPRLPDRGAGIALPLSLLVVGSVAYWVGHLAFGPIALGAGLLALVGASALTYRRGARPDGRRAVETALVFALAFLSLVAVRAVDPAVHATMGEKFLDFSLLRALLRTEVLPPRDPWFAGEPVRYYYGGHLLAAVLARLTGTEARFAYNLALAGFYATLVTAAYGLAGALGDASGSSRRTAGALGAFFVGFASNLYTPLRVLGALVPAPVAEVGAPLVGVRGVDAAGYRPVADFTYWGASRVVPGTINEFPLFAWLNGDLHAHMTSAPFLLLAATLCYAYVRTPAAERARRFALLALLALDAGFVAVVDTWTFPTVLGLTWLALAFAPASPATLLLLGGKRRLDRRVSAGDSQFARLGRELRRDASALAVVAALALLALLVSLPFWTTSASARSVALVPRGDRSPMYALLVVHGGFLAAFVPFLARRTRAVAGDARTRRLAWGAVAGGVALWLLGFAALGLLLPVALGAWWLLRADLDDGTAFATLLILAAAGLVMLADLVYVRERAGPGRMNTVFKTYAQVWVLWSPAAGAALADLARRSRPAPTAASFRRASRGSLPGGIGTGETGIDAGRVLVAALVLSTSVYGALALADHFTAQPGRYDAEAAEVYPRTDDPTLDALAFVETYHPDEYAAIRWLDAREGRPVVAAAPGLDSYGWTNAETTLTGLQTVAGWRHEVGYRGPEAYYARVEDADRIFTGTPRQRARLLDRYAVRYVYVGPNERERYGTVSFEDVPGVHVERRFGDVTIYEVERSAGDDPPSDAEER</sequence>
<organism evidence="2 3">
    <name type="scientific">Halomarina halobia</name>
    <dbReference type="NCBI Taxonomy" id="3033386"/>
    <lineage>
        <taxon>Archaea</taxon>
        <taxon>Methanobacteriati</taxon>
        <taxon>Methanobacteriota</taxon>
        <taxon>Stenosarchaea group</taxon>
        <taxon>Halobacteria</taxon>
        <taxon>Halobacteriales</taxon>
        <taxon>Natronomonadaceae</taxon>
        <taxon>Halomarina</taxon>
    </lineage>
</organism>
<keyword evidence="1" id="KW-0812">Transmembrane</keyword>
<keyword evidence="3" id="KW-1185">Reference proteome</keyword>
<feature type="transmembrane region" description="Helical" evidence="1">
    <location>
        <begin position="207"/>
        <end position="225"/>
    </location>
</feature>
<feature type="transmembrane region" description="Helical" evidence="1">
    <location>
        <begin position="391"/>
        <end position="412"/>
    </location>
</feature>
<dbReference type="Proteomes" id="UP001596547">
    <property type="component" value="Unassembled WGS sequence"/>
</dbReference>
<reference evidence="2 3" key="1">
    <citation type="journal article" date="2019" name="Int. J. Syst. Evol. Microbiol.">
        <title>The Global Catalogue of Microorganisms (GCM) 10K type strain sequencing project: providing services to taxonomists for standard genome sequencing and annotation.</title>
        <authorList>
            <consortium name="The Broad Institute Genomics Platform"/>
            <consortium name="The Broad Institute Genome Sequencing Center for Infectious Disease"/>
            <person name="Wu L."/>
            <person name="Ma J."/>
        </authorList>
    </citation>
    <scope>NUCLEOTIDE SEQUENCE [LARGE SCALE GENOMIC DNA]</scope>
    <source>
        <strain evidence="2 3">PSR21</strain>
    </source>
</reference>
<feature type="transmembrane region" description="Helical" evidence="1">
    <location>
        <begin position="90"/>
        <end position="110"/>
    </location>
</feature>
<gene>
    <name evidence="2" type="ORF">ACFQPE_14890</name>
</gene>